<dbReference type="SUPFAM" id="SSF69761">
    <property type="entry name" value="GTP cyclohydrolase I feedback regulatory protein, GFRP"/>
    <property type="match status" value="1"/>
</dbReference>
<dbReference type="GO" id="GO:0044549">
    <property type="term" value="F:GTP cyclohydrolase binding"/>
    <property type="evidence" value="ECO:0007669"/>
    <property type="project" value="TreeGrafter"/>
</dbReference>
<dbReference type="GO" id="GO:0031965">
    <property type="term" value="C:nuclear membrane"/>
    <property type="evidence" value="ECO:0007669"/>
    <property type="project" value="UniProtKB-SubCell"/>
</dbReference>
<dbReference type="Pfam" id="PF06399">
    <property type="entry name" value="GFRP"/>
    <property type="match status" value="1"/>
</dbReference>
<comment type="similarity">
    <text evidence="3">Belongs to the GFRP family.</text>
</comment>
<dbReference type="PANTHER" id="PTHR16852">
    <property type="entry name" value="GTP CYCLOHYDROLASE 1 FEEDBACK REGULATORY PROTEIN"/>
    <property type="match status" value="1"/>
</dbReference>
<dbReference type="GO" id="GO:0005829">
    <property type="term" value="C:cytosol"/>
    <property type="evidence" value="ECO:0007669"/>
    <property type="project" value="UniProtKB-SubCell"/>
</dbReference>
<dbReference type="GO" id="GO:0009890">
    <property type="term" value="P:negative regulation of biosynthetic process"/>
    <property type="evidence" value="ECO:0007669"/>
    <property type="project" value="InterPro"/>
</dbReference>
<keyword evidence="6" id="KW-0472">Membrane</keyword>
<keyword evidence="7" id="KW-0539">Nucleus</keyword>
<dbReference type="Gene3D" id="3.30.1410.10">
    <property type="entry name" value="GTP cyclohydrolase I feedback regulatory protein GFRP"/>
    <property type="match status" value="1"/>
</dbReference>
<evidence type="ECO:0000256" key="3">
    <source>
        <dbReference type="ARBA" id="ARBA00007605"/>
    </source>
</evidence>
<protein>
    <recommendedName>
        <fullName evidence="4">GTP cyclohydrolase 1 feedback regulatory protein</fullName>
    </recommendedName>
    <alternativeName>
        <fullName evidence="8">GTP cyclohydrolase I feedback regulatory protein</fullName>
    </alternativeName>
</protein>
<keyword evidence="10" id="KW-1185">Reference proteome</keyword>
<evidence type="ECO:0000256" key="7">
    <source>
        <dbReference type="ARBA" id="ARBA00023242"/>
    </source>
</evidence>
<name>A0A9Q1HDK1_HOLLE</name>
<evidence type="ECO:0000256" key="4">
    <source>
        <dbReference type="ARBA" id="ARBA00020099"/>
    </source>
</evidence>
<keyword evidence="5" id="KW-0963">Cytoplasm</keyword>
<comment type="caution">
    <text evidence="9">The sequence shown here is derived from an EMBL/GenBank/DDBJ whole genome shotgun (WGS) entry which is preliminary data.</text>
</comment>
<comment type="subcellular location">
    <subcellularLocation>
        <location evidence="2">Cytoplasm</location>
        <location evidence="2">Cytosol</location>
    </subcellularLocation>
    <subcellularLocation>
        <location evidence="1">Nucleus membrane</location>
    </subcellularLocation>
</comment>
<evidence type="ECO:0000256" key="2">
    <source>
        <dbReference type="ARBA" id="ARBA00004514"/>
    </source>
</evidence>
<dbReference type="PANTHER" id="PTHR16852:SF2">
    <property type="entry name" value="GTP CYCLOHYDROLASE 1 FEEDBACK REGULATORY PROTEIN"/>
    <property type="match status" value="1"/>
</dbReference>
<proteinExistence type="inferred from homology"/>
<evidence type="ECO:0000313" key="9">
    <source>
        <dbReference type="EMBL" id="KAJ8045537.1"/>
    </source>
</evidence>
<gene>
    <name evidence="9" type="ORF">HOLleu_08566</name>
</gene>
<dbReference type="AlphaFoldDB" id="A0A9Q1HDK1"/>
<sequence>MPYVLISTQIRLECGPTICGDEKSDPELMEYLGATLVQQVGNNFGEYRSNHAPRIILELLDKRGYTLVGQCGIGQTVVWTLHKPASYQNGQH</sequence>
<evidence type="ECO:0000256" key="1">
    <source>
        <dbReference type="ARBA" id="ARBA00004126"/>
    </source>
</evidence>
<evidence type="ECO:0000256" key="5">
    <source>
        <dbReference type="ARBA" id="ARBA00022490"/>
    </source>
</evidence>
<dbReference type="InterPro" id="IPR036717">
    <property type="entry name" value="GFRP_sf"/>
</dbReference>
<dbReference type="OrthoDB" id="64291at2759"/>
<accession>A0A9Q1HDK1</accession>
<evidence type="ECO:0000256" key="6">
    <source>
        <dbReference type="ARBA" id="ARBA00023136"/>
    </source>
</evidence>
<evidence type="ECO:0000313" key="10">
    <source>
        <dbReference type="Proteomes" id="UP001152320"/>
    </source>
</evidence>
<dbReference type="InterPro" id="IPR009112">
    <property type="entry name" value="GTP_CycHdrlase_I_reg"/>
</dbReference>
<reference evidence="9" key="1">
    <citation type="submission" date="2021-10" db="EMBL/GenBank/DDBJ databases">
        <title>Tropical sea cucumber genome reveals ecological adaptation and Cuvierian tubules defense mechanism.</title>
        <authorList>
            <person name="Chen T."/>
        </authorList>
    </citation>
    <scope>NUCLEOTIDE SEQUENCE</scope>
    <source>
        <strain evidence="9">Nanhai2018</strain>
        <tissue evidence="9">Muscle</tissue>
    </source>
</reference>
<evidence type="ECO:0000256" key="8">
    <source>
        <dbReference type="ARBA" id="ARBA00032599"/>
    </source>
</evidence>
<organism evidence="9 10">
    <name type="scientific">Holothuria leucospilota</name>
    <name type="common">Black long sea cucumber</name>
    <name type="synonym">Mertensiothuria leucospilota</name>
    <dbReference type="NCBI Taxonomy" id="206669"/>
    <lineage>
        <taxon>Eukaryota</taxon>
        <taxon>Metazoa</taxon>
        <taxon>Echinodermata</taxon>
        <taxon>Eleutherozoa</taxon>
        <taxon>Echinozoa</taxon>
        <taxon>Holothuroidea</taxon>
        <taxon>Aspidochirotacea</taxon>
        <taxon>Aspidochirotida</taxon>
        <taxon>Holothuriidae</taxon>
        <taxon>Holothuria</taxon>
    </lineage>
</organism>
<dbReference type="FunFam" id="3.30.1410.10:FF:000001">
    <property type="entry name" value="GTP cyclohydrolase 1 feedback regulatory protein"/>
    <property type="match status" value="1"/>
</dbReference>
<dbReference type="EMBL" id="JAIZAY010000003">
    <property type="protein sequence ID" value="KAJ8045537.1"/>
    <property type="molecule type" value="Genomic_DNA"/>
</dbReference>
<dbReference type="Proteomes" id="UP001152320">
    <property type="component" value="Chromosome 3"/>
</dbReference>